<dbReference type="EMBL" id="MZ443777">
    <property type="protein sequence ID" value="QZE57799.1"/>
    <property type="molecule type" value="Genomic_DNA"/>
</dbReference>
<organism evidence="1 2">
    <name type="scientific">Erwinia phage pEa_SNUABM_17</name>
    <dbReference type="NCBI Taxonomy" id="2869545"/>
    <lineage>
        <taxon>Viruses</taxon>
        <taxon>Duplodnaviria</taxon>
        <taxon>Heunggongvirae</taxon>
        <taxon>Uroviricota</taxon>
        <taxon>Caudoviricetes</taxon>
        <taxon>Alexandravirus</taxon>
        <taxon>Alexandravirus SNUABM17</taxon>
    </lineage>
</organism>
<proteinExistence type="predicted"/>
<evidence type="ECO:0000313" key="2">
    <source>
        <dbReference type="Proteomes" id="UP000827911"/>
    </source>
</evidence>
<sequence>MSNNTKGKYNCEELLNLAANSWLMLF</sequence>
<gene>
    <name evidence="1" type="ORF">pEaSNUABM17_00253</name>
</gene>
<keyword evidence="2" id="KW-1185">Reference proteome</keyword>
<accession>A0AAE7XMN7</accession>
<evidence type="ECO:0000313" key="1">
    <source>
        <dbReference type="EMBL" id="QZE57799.1"/>
    </source>
</evidence>
<reference evidence="1 2" key="1">
    <citation type="submission" date="2021-06" db="EMBL/GenBank/DDBJ databases">
        <title>Complete genome sequence of Erwinia phage pEa_SNUABM_17.</title>
        <authorList>
            <person name="Kim S.G."/>
            <person name="Park S.C."/>
        </authorList>
    </citation>
    <scope>NUCLEOTIDE SEQUENCE [LARGE SCALE GENOMIC DNA]</scope>
</reference>
<protein>
    <submittedName>
        <fullName evidence="1">Uncharacterized protein</fullName>
    </submittedName>
</protein>
<name>A0AAE7XMN7_9CAUD</name>
<dbReference type="Proteomes" id="UP000827911">
    <property type="component" value="Segment"/>
</dbReference>